<accession>A0A381RZJ9</accession>
<organism evidence="1">
    <name type="scientific">marine metagenome</name>
    <dbReference type="NCBI Taxonomy" id="408172"/>
    <lineage>
        <taxon>unclassified sequences</taxon>
        <taxon>metagenomes</taxon>
        <taxon>ecological metagenomes</taxon>
    </lineage>
</organism>
<gene>
    <name evidence="1" type="ORF">METZ01_LOCUS49413</name>
</gene>
<dbReference type="EMBL" id="UINC01002427">
    <property type="protein sequence ID" value="SUZ96559.1"/>
    <property type="molecule type" value="Genomic_DNA"/>
</dbReference>
<evidence type="ECO:0000313" key="1">
    <source>
        <dbReference type="EMBL" id="SUZ96559.1"/>
    </source>
</evidence>
<sequence>MDKISTNLSLLIWSNRYLKGIFFPVYIDFKGNARFPIFKF</sequence>
<proteinExistence type="predicted"/>
<name>A0A381RZJ9_9ZZZZ</name>
<feature type="non-terminal residue" evidence="1">
    <location>
        <position position="40"/>
    </location>
</feature>
<dbReference type="AlphaFoldDB" id="A0A381RZJ9"/>
<reference evidence="1" key="1">
    <citation type="submission" date="2018-05" db="EMBL/GenBank/DDBJ databases">
        <authorList>
            <person name="Lanie J.A."/>
            <person name="Ng W.-L."/>
            <person name="Kazmierczak K.M."/>
            <person name="Andrzejewski T.M."/>
            <person name="Davidsen T.M."/>
            <person name="Wayne K.J."/>
            <person name="Tettelin H."/>
            <person name="Glass J.I."/>
            <person name="Rusch D."/>
            <person name="Podicherti R."/>
            <person name="Tsui H.-C.T."/>
            <person name="Winkler M.E."/>
        </authorList>
    </citation>
    <scope>NUCLEOTIDE SEQUENCE</scope>
</reference>
<protein>
    <submittedName>
        <fullName evidence="1">Uncharacterized protein</fullName>
    </submittedName>
</protein>